<protein>
    <submittedName>
        <fullName evidence="1">Uncharacterized protein</fullName>
    </submittedName>
</protein>
<reference evidence="1 2" key="1">
    <citation type="submission" date="2020-09" db="EMBL/GenBank/DDBJ databases">
        <title>Isolation and identification of active actinomycetes.</title>
        <authorList>
            <person name="Li X."/>
        </authorList>
    </citation>
    <scope>NUCLEOTIDE SEQUENCE [LARGE SCALE GENOMIC DNA]</scope>
    <source>
        <strain evidence="1 2">NEAU-LLC</strain>
    </source>
</reference>
<dbReference type="RefSeq" id="WP_191172002.1">
    <property type="nucleotide sequence ID" value="NZ_JACXZS010000007.1"/>
</dbReference>
<gene>
    <name evidence="1" type="ORF">IF188_11785</name>
</gene>
<keyword evidence="2" id="KW-1185">Reference proteome</keyword>
<accession>A0ABR8NP10</accession>
<organism evidence="1 2">
    <name type="scientific">Microbacterium helvum</name>
    <dbReference type="NCBI Taxonomy" id="2773713"/>
    <lineage>
        <taxon>Bacteria</taxon>
        <taxon>Bacillati</taxon>
        <taxon>Actinomycetota</taxon>
        <taxon>Actinomycetes</taxon>
        <taxon>Micrococcales</taxon>
        <taxon>Microbacteriaceae</taxon>
        <taxon>Microbacterium</taxon>
    </lineage>
</organism>
<dbReference type="EMBL" id="JACXZS010000007">
    <property type="protein sequence ID" value="MBD3942380.1"/>
    <property type="molecule type" value="Genomic_DNA"/>
</dbReference>
<sequence>MTEQNAAPQTAPPREPRKSGWLWKFTALMLGAPPLAVYGAEEEIEAERAARSAD</sequence>
<proteinExistence type="predicted"/>
<evidence type="ECO:0000313" key="2">
    <source>
        <dbReference type="Proteomes" id="UP000598426"/>
    </source>
</evidence>
<dbReference type="Proteomes" id="UP000598426">
    <property type="component" value="Unassembled WGS sequence"/>
</dbReference>
<evidence type="ECO:0000313" key="1">
    <source>
        <dbReference type="EMBL" id="MBD3942380.1"/>
    </source>
</evidence>
<comment type="caution">
    <text evidence="1">The sequence shown here is derived from an EMBL/GenBank/DDBJ whole genome shotgun (WGS) entry which is preliminary data.</text>
</comment>
<name>A0ABR8NP10_9MICO</name>